<feature type="compositionally biased region" description="Basic and acidic residues" evidence="1">
    <location>
        <begin position="280"/>
        <end position="300"/>
    </location>
</feature>
<feature type="region of interest" description="Disordered" evidence="1">
    <location>
        <begin position="248"/>
        <end position="300"/>
    </location>
</feature>
<reference evidence="2 3" key="1">
    <citation type="journal article" date="2024" name="IMA Fungus">
        <title>Apiospora arundinis, a panoply of carbohydrate-active enzymes and secondary metabolites.</title>
        <authorList>
            <person name="Sorensen T."/>
            <person name="Petersen C."/>
            <person name="Muurmann A.T."/>
            <person name="Christiansen J.V."/>
            <person name="Brundto M.L."/>
            <person name="Overgaard C.K."/>
            <person name="Boysen A.T."/>
            <person name="Wollenberg R.D."/>
            <person name="Larsen T.O."/>
            <person name="Sorensen J.L."/>
            <person name="Nielsen K.L."/>
            <person name="Sondergaard T.E."/>
        </authorList>
    </citation>
    <scope>NUCLEOTIDE SEQUENCE [LARGE SCALE GENOMIC DNA]</scope>
    <source>
        <strain evidence="2 3">AAU 773</strain>
    </source>
</reference>
<evidence type="ECO:0000313" key="2">
    <source>
        <dbReference type="EMBL" id="KAK8848620.1"/>
    </source>
</evidence>
<dbReference type="Proteomes" id="UP001390339">
    <property type="component" value="Unassembled WGS sequence"/>
</dbReference>
<organism evidence="2 3">
    <name type="scientific">Apiospora arundinis</name>
    <dbReference type="NCBI Taxonomy" id="335852"/>
    <lineage>
        <taxon>Eukaryota</taxon>
        <taxon>Fungi</taxon>
        <taxon>Dikarya</taxon>
        <taxon>Ascomycota</taxon>
        <taxon>Pezizomycotina</taxon>
        <taxon>Sordariomycetes</taxon>
        <taxon>Xylariomycetidae</taxon>
        <taxon>Amphisphaeriales</taxon>
        <taxon>Apiosporaceae</taxon>
        <taxon>Apiospora</taxon>
    </lineage>
</organism>
<sequence>MCEKHYYYAQRGNKVQAEKDVKFCVNAHHNRPCRQAVEFHHNQDERRGANTFPPSPPLSDIGVMYSGSDGDRAHKRRSSTYYSSLGGNGIEINRQPSQRQRRRSVVIDDPYRPVTPPTMYYGSSPSRGEYSSPPRRPAVKIEISNPRAAHPTTSYHRSPKSSRAGTVGSNVSTEEERIQRLEREMAKTKEALRRQQLQSKIERQNEAIKNRPAVPQAPPAPRAYRRGSVSIAQPVDQLTDAMKHVRIGNQTAEQVERERRRRERELKEREEAAQQQRLRARMERRGSTAVYEDQRYGRHY</sequence>
<evidence type="ECO:0000313" key="3">
    <source>
        <dbReference type="Proteomes" id="UP001390339"/>
    </source>
</evidence>
<dbReference type="EMBL" id="JAPCWZ010000010">
    <property type="protein sequence ID" value="KAK8848620.1"/>
    <property type="molecule type" value="Genomic_DNA"/>
</dbReference>
<evidence type="ECO:0000256" key="1">
    <source>
        <dbReference type="SAM" id="MobiDB-lite"/>
    </source>
</evidence>
<gene>
    <name evidence="2" type="ORF">PGQ11_015100</name>
</gene>
<feature type="compositionally biased region" description="Polar residues" evidence="1">
    <location>
        <begin position="151"/>
        <end position="172"/>
    </location>
</feature>
<proteinExistence type="predicted"/>
<protein>
    <submittedName>
        <fullName evidence="2">Uncharacterized protein</fullName>
    </submittedName>
</protein>
<name>A0ABR2HKF1_9PEZI</name>
<comment type="caution">
    <text evidence="2">The sequence shown here is derived from an EMBL/GenBank/DDBJ whole genome shotgun (WGS) entry which is preliminary data.</text>
</comment>
<feature type="region of interest" description="Disordered" evidence="1">
    <location>
        <begin position="204"/>
        <end position="225"/>
    </location>
</feature>
<keyword evidence="3" id="KW-1185">Reference proteome</keyword>
<feature type="region of interest" description="Disordered" evidence="1">
    <location>
        <begin position="85"/>
        <end position="174"/>
    </location>
</feature>
<accession>A0ABR2HKF1</accession>
<feature type="compositionally biased region" description="Basic and acidic residues" evidence="1">
    <location>
        <begin position="254"/>
        <end position="272"/>
    </location>
</feature>